<gene>
    <name evidence="1" type="ORF">GCK32_002321</name>
</gene>
<dbReference type="Proteomes" id="UP001331761">
    <property type="component" value="Unassembled WGS sequence"/>
</dbReference>
<name>A0AAN8FPQ1_TRICO</name>
<comment type="caution">
    <text evidence="1">The sequence shown here is derived from an EMBL/GenBank/DDBJ whole genome shotgun (WGS) entry which is preliminary data.</text>
</comment>
<dbReference type="EMBL" id="WIXE01014898">
    <property type="protein sequence ID" value="KAK5973930.1"/>
    <property type="molecule type" value="Genomic_DNA"/>
</dbReference>
<evidence type="ECO:0000313" key="1">
    <source>
        <dbReference type="EMBL" id="KAK5973930.1"/>
    </source>
</evidence>
<accession>A0AAN8FPQ1</accession>
<proteinExistence type="predicted"/>
<protein>
    <submittedName>
        <fullName evidence="1">Uncharacterized protein</fullName>
    </submittedName>
</protein>
<organism evidence="1 2">
    <name type="scientific">Trichostrongylus colubriformis</name>
    <name type="common">Black scour worm</name>
    <dbReference type="NCBI Taxonomy" id="6319"/>
    <lineage>
        <taxon>Eukaryota</taxon>
        <taxon>Metazoa</taxon>
        <taxon>Ecdysozoa</taxon>
        <taxon>Nematoda</taxon>
        <taxon>Chromadorea</taxon>
        <taxon>Rhabditida</taxon>
        <taxon>Rhabditina</taxon>
        <taxon>Rhabditomorpha</taxon>
        <taxon>Strongyloidea</taxon>
        <taxon>Trichostrongylidae</taxon>
        <taxon>Trichostrongylus</taxon>
    </lineage>
</organism>
<reference evidence="1 2" key="1">
    <citation type="submission" date="2019-10" db="EMBL/GenBank/DDBJ databases">
        <title>Assembly and Annotation for the nematode Trichostrongylus colubriformis.</title>
        <authorList>
            <person name="Martin J."/>
        </authorList>
    </citation>
    <scope>NUCLEOTIDE SEQUENCE [LARGE SCALE GENOMIC DNA]</scope>
    <source>
        <strain evidence="1">G859</strain>
        <tissue evidence="1">Whole worm</tissue>
    </source>
</reference>
<sequence length="114" mass="12795">MPPLSRDSDSTAMIIRRWHKSPHTVTLSFTVASTVGKPPIVGFSKDVEKVWKGLVHKHMPKQHSSSQLSEITSMEKFEQKEKLKDVVSEANTNDESTIELAVHLIRSEQNISTA</sequence>
<dbReference type="AlphaFoldDB" id="A0AAN8FPQ1"/>
<evidence type="ECO:0000313" key="2">
    <source>
        <dbReference type="Proteomes" id="UP001331761"/>
    </source>
</evidence>
<keyword evidence="2" id="KW-1185">Reference proteome</keyword>